<protein>
    <recommendedName>
        <fullName evidence="4">Transposase</fullName>
    </recommendedName>
</protein>
<accession>A0ABN6UEX7</accession>
<feature type="region of interest" description="Disordered" evidence="1">
    <location>
        <begin position="178"/>
        <end position="207"/>
    </location>
</feature>
<evidence type="ECO:0000313" key="2">
    <source>
        <dbReference type="EMBL" id="BDU14889.1"/>
    </source>
</evidence>
<evidence type="ECO:0000256" key="1">
    <source>
        <dbReference type="SAM" id="MobiDB-lite"/>
    </source>
</evidence>
<dbReference type="EMBL" id="AP027041">
    <property type="protein sequence ID" value="BDU14889.1"/>
    <property type="molecule type" value="Genomic_DNA"/>
</dbReference>
<evidence type="ECO:0000313" key="3">
    <source>
        <dbReference type="Proteomes" id="UP001317822"/>
    </source>
</evidence>
<feature type="compositionally biased region" description="Low complexity" evidence="1">
    <location>
        <begin position="118"/>
        <end position="137"/>
    </location>
</feature>
<organism evidence="2 3">
    <name type="scientific">Lysobacter auxotrophicus</name>
    <dbReference type="NCBI Taxonomy" id="2992573"/>
    <lineage>
        <taxon>Bacteria</taxon>
        <taxon>Pseudomonadati</taxon>
        <taxon>Pseudomonadota</taxon>
        <taxon>Gammaproteobacteria</taxon>
        <taxon>Lysobacterales</taxon>
        <taxon>Lysobacteraceae</taxon>
        <taxon>Lysobacter</taxon>
    </lineage>
</organism>
<dbReference type="Proteomes" id="UP001317822">
    <property type="component" value="Chromosome"/>
</dbReference>
<feature type="region of interest" description="Disordered" evidence="1">
    <location>
        <begin position="97"/>
        <end position="159"/>
    </location>
</feature>
<reference evidence="2 3" key="1">
    <citation type="journal article" date="2023" name="Int. J. Syst. Evol. Microbiol.">
        <title>Physiological and genomic analyses of cobalamin (vitamin B12)-auxotrophy of Lysobacter auxotrophicus sp. nov., a methionine-auxotrophic chitinolytic bacterium isolated from chitin-treated soil.</title>
        <authorList>
            <person name="Saito A."/>
            <person name="Dohra H."/>
            <person name="Hamada M."/>
            <person name="Moriuchi R."/>
            <person name="Kotsuchibashi Y."/>
            <person name="Mori K."/>
        </authorList>
    </citation>
    <scope>NUCLEOTIDE SEQUENCE [LARGE SCALE GENOMIC DNA]</scope>
    <source>
        <strain evidence="2 3">5-21a</strain>
    </source>
</reference>
<name>A0ABN6UEX7_9GAMM</name>
<keyword evidence="3" id="KW-1185">Reference proteome</keyword>
<proteinExistence type="predicted"/>
<gene>
    <name evidence="2" type="ORF">LA521A_00900</name>
</gene>
<sequence length="232" mass="25770">MSAFDCGFNRSMQHTEGCFGSRSVAYEVPDKDLLHPKTCKLARHRAVARQVAASLQQRWSPQQIAGWLKRIHPDDANGQVSHETIYRTLFIQARGAGRGGGRRRRRCSRASDHDLQLASSRTRCTRSSPSASQACSSTYHVPPTFRPGTLPLRSPHKGDFRRPALRREVLLDPGVRSQELHAEARPSNCGASGSSVTRRIRSGAHPAGMPVRGKTFVLLAEPDVRFLPREED</sequence>
<evidence type="ECO:0008006" key="4">
    <source>
        <dbReference type="Google" id="ProtNLM"/>
    </source>
</evidence>